<dbReference type="VEuPathDB" id="FungiDB:RhiirFUN_022476"/>
<comment type="caution">
    <text evidence="1">The sequence shown here is derived from an EMBL/GenBank/DDBJ whole genome shotgun (WGS) entry which is preliminary data.</text>
</comment>
<proteinExistence type="predicted"/>
<dbReference type="EMBL" id="LLXL01000251">
    <property type="protein sequence ID" value="PKK75311.1"/>
    <property type="molecule type" value="Genomic_DNA"/>
</dbReference>
<reference evidence="1 2" key="2">
    <citation type="submission" date="2017-10" db="EMBL/GenBank/DDBJ databases">
        <title>Extensive intraspecific genome diversity in a model arbuscular mycorrhizal fungus.</title>
        <authorList>
            <person name="Chen E.C.H."/>
            <person name="Morin E."/>
            <person name="Baudet D."/>
            <person name="Noel J."/>
            <person name="Ndikumana S."/>
            <person name="Charron P."/>
            <person name="St-Onge C."/>
            <person name="Giorgi J."/>
            <person name="Grigoriev I.V."/>
            <person name="Roux C."/>
            <person name="Martin F.M."/>
            <person name="Corradi N."/>
        </authorList>
    </citation>
    <scope>NUCLEOTIDE SEQUENCE [LARGE SCALE GENOMIC DNA]</scope>
    <source>
        <strain evidence="1 2">C2</strain>
    </source>
</reference>
<evidence type="ECO:0000313" key="2">
    <source>
        <dbReference type="Proteomes" id="UP000233469"/>
    </source>
</evidence>
<sequence>MAHYNVMNNKKLTHHHIQYIINKIVIPKLEYIFQHTILNLKQCQTLMGPLKRLFKQHLNLPSNTADNIIYNQLFQSINNFFDIQMKSQLNILGALFNTPVLRNIAIQKIYNTVSEIWYPRIPYNINAYTDLVVKPTYLTKSLGLLSNYGFSFNFTFDINILGGNTPIRNYMSDLSAADIQSLKAKNIIYMDQITSSDGNYLLFWP</sequence>
<accession>A0A2N1NN77</accession>
<protein>
    <submittedName>
        <fullName evidence="1">Uncharacterized protein</fullName>
    </submittedName>
</protein>
<reference evidence="1 2" key="1">
    <citation type="submission" date="2016-04" db="EMBL/GenBank/DDBJ databases">
        <title>Genome analyses suggest a sexual origin of heterokaryosis in a supposedly ancient asexual fungus.</title>
        <authorList>
            <person name="Ropars J."/>
            <person name="Sedzielewska K."/>
            <person name="Noel J."/>
            <person name="Charron P."/>
            <person name="Farinelli L."/>
            <person name="Marton T."/>
            <person name="Kruger M."/>
            <person name="Pelin A."/>
            <person name="Brachmann A."/>
            <person name="Corradi N."/>
        </authorList>
    </citation>
    <scope>NUCLEOTIDE SEQUENCE [LARGE SCALE GENOMIC DNA]</scope>
    <source>
        <strain evidence="1 2">C2</strain>
    </source>
</reference>
<name>A0A2N1NN77_9GLOM</name>
<dbReference type="VEuPathDB" id="FungiDB:FUN_003192"/>
<organism evidence="1 2">
    <name type="scientific">Rhizophagus irregularis</name>
    <dbReference type="NCBI Taxonomy" id="588596"/>
    <lineage>
        <taxon>Eukaryota</taxon>
        <taxon>Fungi</taxon>
        <taxon>Fungi incertae sedis</taxon>
        <taxon>Mucoromycota</taxon>
        <taxon>Glomeromycotina</taxon>
        <taxon>Glomeromycetes</taxon>
        <taxon>Glomerales</taxon>
        <taxon>Glomeraceae</taxon>
        <taxon>Rhizophagus</taxon>
    </lineage>
</organism>
<dbReference type="VEuPathDB" id="FungiDB:RhiirA1_457364"/>
<dbReference type="AlphaFoldDB" id="A0A2N1NN77"/>
<dbReference type="Proteomes" id="UP000233469">
    <property type="component" value="Unassembled WGS sequence"/>
</dbReference>
<gene>
    <name evidence="1" type="ORF">RhiirC2_736906</name>
</gene>
<evidence type="ECO:0000313" key="1">
    <source>
        <dbReference type="EMBL" id="PKK75311.1"/>
    </source>
</evidence>
<feature type="non-terminal residue" evidence="1">
    <location>
        <position position="205"/>
    </location>
</feature>